<evidence type="ECO:0000313" key="3">
    <source>
        <dbReference type="Proteomes" id="UP001160625"/>
    </source>
</evidence>
<keyword evidence="2" id="KW-0328">Glycosyltransferase</keyword>
<dbReference type="EC" id="2.4.-.-" evidence="2"/>
<dbReference type="Pfam" id="PF13439">
    <property type="entry name" value="Glyco_transf_4"/>
    <property type="match status" value="1"/>
</dbReference>
<evidence type="ECO:0000259" key="1">
    <source>
        <dbReference type="Pfam" id="PF13439"/>
    </source>
</evidence>
<feature type="domain" description="Glycosyltransferase subfamily 4-like N-terminal" evidence="1">
    <location>
        <begin position="14"/>
        <end position="165"/>
    </location>
</feature>
<dbReference type="CDD" id="cd03814">
    <property type="entry name" value="GT4-like"/>
    <property type="match status" value="1"/>
</dbReference>
<dbReference type="InterPro" id="IPR050194">
    <property type="entry name" value="Glycosyltransferase_grp1"/>
</dbReference>
<gene>
    <name evidence="2" type="ORF">QGN17_12350</name>
</gene>
<dbReference type="InterPro" id="IPR028098">
    <property type="entry name" value="Glyco_trans_4-like_N"/>
</dbReference>
<dbReference type="GO" id="GO:0016757">
    <property type="term" value="F:glycosyltransferase activity"/>
    <property type="evidence" value="ECO:0007669"/>
    <property type="project" value="UniProtKB-KW"/>
</dbReference>
<name>A0ABT6N395_9SPHN</name>
<sequence length="350" mass="37789">MRIALVSDAWAPQVNGVVRTLMTTVEQLRAQGHVVDAVTPDQFRTVPCPSYPEIRLALGSARAVAARLAESRADAIHIATEGPLGWAARRWCLDKRRPFTTSFHTRFPDYVAMRSRLPADWFWPIVRRFHGPAARIFAATETLADELAERGLPHTHRWSRGVDLTLFGPDVAPLPALSRVEGPILLSVGRVAVEKNIEAFLTADVPGTKIVVGDGPARALLEKRFPEAIFTGALHGERLAAAYAAADLFVFPSLTDTFGLVMIEALASGVPVAAFPVRGPIDIIGAAGQGMFGGSARIGALDEDLTAAIRLAMTADRVACATEGRRYSWERCTAQFLEGLAPMRVFATAA</sequence>
<dbReference type="PANTHER" id="PTHR45947:SF3">
    <property type="entry name" value="SULFOQUINOVOSYL TRANSFERASE SQD2"/>
    <property type="match status" value="1"/>
</dbReference>
<dbReference type="EMBL" id="JARYGZ010000001">
    <property type="protein sequence ID" value="MDH7639521.1"/>
    <property type="molecule type" value="Genomic_DNA"/>
</dbReference>
<dbReference type="RefSeq" id="WP_281044787.1">
    <property type="nucleotide sequence ID" value="NZ_JARYGZ010000001.1"/>
</dbReference>
<dbReference type="Proteomes" id="UP001160625">
    <property type="component" value="Unassembled WGS sequence"/>
</dbReference>
<dbReference type="Gene3D" id="3.40.50.2000">
    <property type="entry name" value="Glycogen Phosphorylase B"/>
    <property type="match status" value="2"/>
</dbReference>
<protein>
    <submittedName>
        <fullName evidence="2">Glycosyltransferase family 1 protein</fullName>
        <ecNumber evidence="2">2.4.-.-</ecNumber>
    </submittedName>
</protein>
<dbReference type="PANTHER" id="PTHR45947">
    <property type="entry name" value="SULFOQUINOVOSYL TRANSFERASE SQD2"/>
    <property type="match status" value="1"/>
</dbReference>
<dbReference type="Pfam" id="PF13692">
    <property type="entry name" value="Glyco_trans_1_4"/>
    <property type="match status" value="1"/>
</dbReference>
<keyword evidence="2" id="KW-0808">Transferase</keyword>
<evidence type="ECO:0000313" key="2">
    <source>
        <dbReference type="EMBL" id="MDH7639521.1"/>
    </source>
</evidence>
<comment type="caution">
    <text evidence="2">The sequence shown here is derived from an EMBL/GenBank/DDBJ whole genome shotgun (WGS) entry which is preliminary data.</text>
</comment>
<organism evidence="2 3">
    <name type="scientific">Sphingomonas oryzagri</name>
    <dbReference type="NCBI Taxonomy" id="3042314"/>
    <lineage>
        <taxon>Bacteria</taxon>
        <taxon>Pseudomonadati</taxon>
        <taxon>Pseudomonadota</taxon>
        <taxon>Alphaproteobacteria</taxon>
        <taxon>Sphingomonadales</taxon>
        <taxon>Sphingomonadaceae</taxon>
        <taxon>Sphingomonas</taxon>
    </lineage>
</organism>
<dbReference type="SUPFAM" id="SSF53756">
    <property type="entry name" value="UDP-Glycosyltransferase/glycogen phosphorylase"/>
    <property type="match status" value="1"/>
</dbReference>
<proteinExistence type="predicted"/>
<reference evidence="2" key="1">
    <citation type="submission" date="2023-04" db="EMBL/GenBank/DDBJ databases">
        <title>Sphingomonas sp. MAHUQ-71 isolated from rice field.</title>
        <authorList>
            <person name="Huq M.A."/>
        </authorList>
    </citation>
    <scope>NUCLEOTIDE SEQUENCE</scope>
    <source>
        <strain evidence="2">MAHUQ-71</strain>
    </source>
</reference>
<keyword evidence="3" id="KW-1185">Reference proteome</keyword>
<accession>A0ABT6N395</accession>